<dbReference type="CDD" id="cd02855">
    <property type="entry name" value="E_set_GBE_prok_N"/>
    <property type="match status" value="1"/>
</dbReference>
<evidence type="ECO:0000259" key="13">
    <source>
        <dbReference type="SMART" id="SM00642"/>
    </source>
</evidence>
<keyword evidence="6 10" id="KW-0328">Glycosyltransferase</keyword>
<dbReference type="SUPFAM" id="SSF51445">
    <property type="entry name" value="(Trans)glycosidases"/>
    <property type="match status" value="1"/>
</dbReference>
<organism evidence="14 15">
    <name type="scientific">Gottfriedia endophytica</name>
    <dbReference type="NCBI Taxonomy" id="2820819"/>
    <lineage>
        <taxon>Bacteria</taxon>
        <taxon>Bacillati</taxon>
        <taxon>Bacillota</taxon>
        <taxon>Bacilli</taxon>
        <taxon>Bacillales</taxon>
        <taxon>Bacillaceae</taxon>
        <taxon>Gottfriedia</taxon>
    </lineage>
</organism>
<accession>A0A940NKR2</accession>
<keyword evidence="8 10" id="KW-0320">Glycogen biosynthesis</keyword>
<dbReference type="InterPro" id="IPR017853">
    <property type="entry name" value="GH"/>
</dbReference>
<feature type="region of interest" description="Disordered" evidence="12">
    <location>
        <begin position="633"/>
        <end position="653"/>
    </location>
</feature>
<dbReference type="GO" id="GO:0043169">
    <property type="term" value="F:cation binding"/>
    <property type="evidence" value="ECO:0007669"/>
    <property type="project" value="InterPro"/>
</dbReference>
<dbReference type="FunFam" id="2.60.40.10:FF:000169">
    <property type="entry name" value="1,4-alpha-glucan branching enzyme GlgB"/>
    <property type="match status" value="1"/>
</dbReference>
<dbReference type="InterPro" id="IPR014756">
    <property type="entry name" value="Ig_E-set"/>
</dbReference>
<dbReference type="GO" id="GO:0004553">
    <property type="term" value="F:hydrolase activity, hydrolyzing O-glycosyl compounds"/>
    <property type="evidence" value="ECO:0007669"/>
    <property type="project" value="InterPro"/>
</dbReference>
<dbReference type="FunFam" id="2.60.40.1180:FF:000002">
    <property type="entry name" value="1,4-alpha-glucan branching enzyme GlgB"/>
    <property type="match status" value="1"/>
</dbReference>
<evidence type="ECO:0000256" key="5">
    <source>
        <dbReference type="ARBA" id="ARBA00022600"/>
    </source>
</evidence>
<sequence>MENHYEVRRLLETRPTDFDVHLFHEGSLFKSYECFGAHITVQNRKKGTVFTLWAPHAERVSVIGNFNDWNGEQHVMEKVNDEGIWSLFIPKIAQGEIYKYEILTEQGDKLVKSDPFAFFSEMRPNTASIVYELEGYKWMDSKYLKQKESKNVCNEPVVIYEVHLGSWKIKEDGSFYTYREIADELIPYVKEHGYTHLELLPIIEHPYDRSWGYQGVGYYSVTSRYGTPHDFMYFVDQCHQNGLGVILDWVPGHFCKDSHGLYLFDGKPTYEYEHHDVRENEVWGTANFDLSKPEVRSFLLSNVLYWMTKFHIDGFRVDAVANILYWTKSSQLEENPYAVNFLQKLNEVVFETNPNALMIAEDSTDWPLVTAPTYDGGLGFSFKWNMGWMNDVLTYMEMEPSERKHHHNRMTFSFLYAFSENFILPLSHDEVVHGKKSLLNKMPGSYEEKFAQLRALYGYYISHPGKKLLFMGSEFGQFDEWKDLEQLDWFIKDYELHSKMNVYMKDLLSLYQKNKALYQIDHHWNGFQWIDANNAEQSVFSFIRKGTNEGDYVVIICNFREIAYEKYRIGVPHKHRYKELLTSDYKQYGGIGKVNRSSIEAEVIPFHGLPYSIEISLPAYSFTILRPVKSRKGNVSNGPEKMRSNVISRGKRE</sequence>
<dbReference type="HAMAP" id="MF_00685">
    <property type="entry name" value="GlgB"/>
    <property type="match status" value="1"/>
</dbReference>
<comment type="function">
    <text evidence="2 10">Catalyzes the formation of the alpha-1,6-glucosidic linkages in glycogen by scission of a 1,4-alpha-linked oligosaccharide from growing alpha-1,4-glucan chains and the subsequent attachment of the oligosaccharide to the alpha-1,6 position.</text>
</comment>
<dbReference type="InterPro" id="IPR044143">
    <property type="entry name" value="GlgB_N_E_set_prok"/>
</dbReference>
<name>A0A940NKR2_9BACI</name>
<evidence type="ECO:0000256" key="11">
    <source>
        <dbReference type="PIRSR" id="PIRSR000463-1"/>
    </source>
</evidence>
<evidence type="ECO:0000256" key="2">
    <source>
        <dbReference type="ARBA" id="ARBA00002953"/>
    </source>
</evidence>
<comment type="catalytic activity">
    <reaction evidence="1 10">
        <text>Transfers a segment of a (1-&gt;4)-alpha-D-glucan chain to a primary hydroxy group in a similar glucan chain.</text>
        <dbReference type="EC" id="2.4.1.18"/>
    </reaction>
</comment>
<proteinExistence type="inferred from homology"/>
<dbReference type="AlphaFoldDB" id="A0A940NKR2"/>
<dbReference type="InterPro" id="IPR006047">
    <property type="entry name" value="GH13_cat_dom"/>
</dbReference>
<dbReference type="PIRSF" id="PIRSF000463">
    <property type="entry name" value="GlgB"/>
    <property type="match status" value="1"/>
</dbReference>
<dbReference type="GO" id="GO:0005978">
    <property type="term" value="P:glycogen biosynthetic process"/>
    <property type="evidence" value="ECO:0007669"/>
    <property type="project" value="UniProtKB-UniRule"/>
</dbReference>
<dbReference type="InterPro" id="IPR013780">
    <property type="entry name" value="Glyco_hydro_b"/>
</dbReference>
<dbReference type="GO" id="GO:0003844">
    <property type="term" value="F:1,4-alpha-glucan branching enzyme activity"/>
    <property type="evidence" value="ECO:0007669"/>
    <property type="project" value="UniProtKB-UniRule"/>
</dbReference>
<keyword evidence="5 10" id="KW-0321">Glycogen metabolism</keyword>
<dbReference type="EMBL" id="JAGIYQ010000010">
    <property type="protein sequence ID" value="MBP0726265.1"/>
    <property type="molecule type" value="Genomic_DNA"/>
</dbReference>
<comment type="caution">
    <text evidence="14">The sequence shown here is derived from an EMBL/GenBank/DDBJ whole genome shotgun (WGS) entry which is preliminary data.</text>
</comment>
<dbReference type="Gene3D" id="2.60.40.1180">
    <property type="entry name" value="Golgi alpha-mannosidase II"/>
    <property type="match status" value="1"/>
</dbReference>
<evidence type="ECO:0000256" key="6">
    <source>
        <dbReference type="ARBA" id="ARBA00022676"/>
    </source>
</evidence>
<evidence type="ECO:0000256" key="8">
    <source>
        <dbReference type="ARBA" id="ARBA00023056"/>
    </source>
</evidence>
<dbReference type="Gene3D" id="3.20.20.80">
    <property type="entry name" value="Glycosidases"/>
    <property type="match status" value="1"/>
</dbReference>
<dbReference type="SUPFAM" id="SSF51011">
    <property type="entry name" value="Glycosyl hydrolase domain"/>
    <property type="match status" value="1"/>
</dbReference>
<keyword evidence="9 10" id="KW-0119">Carbohydrate metabolism</keyword>
<dbReference type="Gene3D" id="2.60.40.10">
    <property type="entry name" value="Immunoglobulins"/>
    <property type="match status" value="1"/>
</dbReference>
<evidence type="ECO:0000313" key="14">
    <source>
        <dbReference type="EMBL" id="MBP0726265.1"/>
    </source>
</evidence>
<gene>
    <name evidence="10 14" type="primary">glgB</name>
    <name evidence="14" type="ORF">J5Y03_13980</name>
</gene>
<dbReference type="InterPro" id="IPR006407">
    <property type="entry name" value="GlgB"/>
</dbReference>
<evidence type="ECO:0000256" key="3">
    <source>
        <dbReference type="ARBA" id="ARBA00004964"/>
    </source>
</evidence>
<dbReference type="InterPro" id="IPR037439">
    <property type="entry name" value="Branching_enzy"/>
</dbReference>
<evidence type="ECO:0000256" key="1">
    <source>
        <dbReference type="ARBA" id="ARBA00000826"/>
    </source>
</evidence>
<dbReference type="InterPro" id="IPR013783">
    <property type="entry name" value="Ig-like_fold"/>
</dbReference>
<dbReference type="InterPro" id="IPR004193">
    <property type="entry name" value="Glyco_hydro_13_N"/>
</dbReference>
<dbReference type="InterPro" id="IPR006048">
    <property type="entry name" value="A-amylase/branching_C"/>
</dbReference>
<dbReference type="CDD" id="cd11322">
    <property type="entry name" value="AmyAc_Glg_BE"/>
    <property type="match status" value="1"/>
</dbReference>
<dbReference type="FunFam" id="3.20.20.80:FF:000003">
    <property type="entry name" value="1,4-alpha-glucan branching enzyme GlgB"/>
    <property type="match status" value="1"/>
</dbReference>
<feature type="domain" description="Glycosyl hydrolase family 13 catalytic" evidence="13">
    <location>
        <begin position="161"/>
        <end position="528"/>
    </location>
</feature>
<dbReference type="Proteomes" id="UP000682134">
    <property type="component" value="Unassembled WGS sequence"/>
</dbReference>
<evidence type="ECO:0000256" key="12">
    <source>
        <dbReference type="SAM" id="MobiDB-lite"/>
    </source>
</evidence>
<evidence type="ECO:0000256" key="9">
    <source>
        <dbReference type="ARBA" id="ARBA00023277"/>
    </source>
</evidence>
<keyword evidence="7 10" id="KW-0808">Transferase</keyword>
<evidence type="ECO:0000256" key="4">
    <source>
        <dbReference type="ARBA" id="ARBA00009000"/>
    </source>
</evidence>
<dbReference type="NCBIfam" id="TIGR01515">
    <property type="entry name" value="branching_enzym"/>
    <property type="match status" value="1"/>
</dbReference>
<evidence type="ECO:0000256" key="10">
    <source>
        <dbReference type="HAMAP-Rule" id="MF_00685"/>
    </source>
</evidence>
<feature type="active site" description="Proton donor" evidence="10 11">
    <location>
        <position position="361"/>
    </location>
</feature>
<dbReference type="RefSeq" id="WP_209406611.1">
    <property type="nucleotide sequence ID" value="NZ_JAGIYQ010000010.1"/>
</dbReference>
<evidence type="ECO:0000256" key="7">
    <source>
        <dbReference type="ARBA" id="ARBA00022679"/>
    </source>
</evidence>
<feature type="active site" description="Nucleophile" evidence="10 11">
    <location>
        <position position="318"/>
    </location>
</feature>
<dbReference type="PANTHER" id="PTHR43651:SF3">
    <property type="entry name" value="1,4-ALPHA-GLUCAN-BRANCHING ENZYME"/>
    <property type="match status" value="1"/>
</dbReference>
<dbReference type="PANTHER" id="PTHR43651">
    <property type="entry name" value="1,4-ALPHA-GLUCAN-BRANCHING ENZYME"/>
    <property type="match status" value="1"/>
</dbReference>
<keyword evidence="15" id="KW-1185">Reference proteome</keyword>
<reference evidence="14" key="1">
    <citation type="submission" date="2021-04" db="EMBL/GenBank/DDBJ databases">
        <title>Genome seq and assembly of Bacillus sp.</title>
        <authorList>
            <person name="Chhetri G."/>
        </authorList>
    </citation>
    <scope>NUCLEOTIDE SEQUENCE</scope>
    <source>
        <strain evidence="14">RG28</strain>
    </source>
</reference>
<dbReference type="Pfam" id="PF02806">
    <property type="entry name" value="Alpha-amylase_C"/>
    <property type="match status" value="1"/>
</dbReference>
<dbReference type="Pfam" id="PF02922">
    <property type="entry name" value="CBM_48"/>
    <property type="match status" value="1"/>
</dbReference>
<comment type="pathway">
    <text evidence="3 10">Glycan biosynthesis; glycogen biosynthesis.</text>
</comment>
<dbReference type="NCBIfam" id="NF008967">
    <property type="entry name" value="PRK12313.1"/>
    <property type="match status" value="1"/>
</dbReference>
<evidence type="ECO:0000313" key="15">
    <source>
        <dbReference type="Proteomes" id="UP000682134"/>
    </source>
</evidence>
<protein>
    <recommendedName>
        <fullName evidence="10">1,4-alpha-glucan branching enzyme GlgB</fullName>
        <ecNumber evidence="10">2.4.1.18</ecNumber>
    </recommendedName>
    <alternativeName>
        <fullName evidence="10">1,4-alpha-D-glucan:1,4-alpha-D-glucan 6-glucosyl-transferase</fullName>
    </alternativeName>
    <alternativeName>
        <fullName evidence="10">Alpha-(1-&gt;4)-glucan branching enzyme</fullName>
    </alternativeName>
    <alternativeName>
        <fullName evidence="10">Glycogen branching enzyme</fullName>
        <shortName evidence="10">BE</shortName>
    </alternativeName>
</protein>
<dbReference type="EC" id="2.4.1.18" evidence="10"/>
<dbReference type="SUPFAM" id="SSF81296">
    <property type="entry name" value="E set domains"/>
    <property type="match status" value="1"/>
</dbReference>
<dbReference type="SMART" id="SM00642">
    <property type="entry name" value="Aamy"/>
    <property type="match status" value="1"/>
</dbReference>
<comment type="similarity">
    <text evidence="4 10">Belongs to the glycosyl hydrolase 13 family. GlgB subfamily.</text>
</comment>
<dbReference type="Pfam" id="PF00128">
    <property type="entry name" value="Alpha-amylase"/>
    <property type="match status" value="1"/>
</dbReference>
<dbReference type="GO" id="GO:0005829">
    <property type="term" value="C:cytosol"/>
    <property type="evidence" value="ECO:0007669"/>
    <property type="project" value="TreeGrafter"/>
</dbReference>
<dbReference type="NCBIfam" id="NF003811">
    <property type="entry name" value="PRK05402.1"/>
    <property type="match status" value="1"/>
</dbReference>
<comment type="subunit">
    <text evidence="10">Monomer.</text>
</comment>